<sequence>MLGLARNIDQGYPWKECAMGYAWVPQRPVSNEWDDSRTTQSYHRTLSRRRRLRDNCTATIVMNRSDIDERNLTPYPPARLSIAAVRPHPPNEA</sequence>
<organism evidence="1 2">
    <name type="scientific">Eumeta variegata</name>
    <name type="common">Bagworm moth</name>
    <name type="synonym">Eumeta japonica</name>
    <dbReference type="NCBI Taxonomy" id="151549"/>
    <lineage>
        <taxon>Eukaryota</taxon>
        <taxon>Metazoa</taxon>
        <taxon>Ecdysozoa</taxon>
        <taxon>Arthropoda</taxon>
        <taxon>Hexapoda</taxon>
        <taxon>Insecta</taxon>
        <taxon>Pterygota</taxon>
        <taxon>Neoptera</taxon>
        <taxon>Endopterygota</taxon>
        <taxon>Lepidoptera</taxon>
        <taxon>Glossata</taxon>
        <taxon>Ditrysia</taxon>
        <taxon>Tineoidea</taxon>
        <taxon>Psychidae</taxon>
        <taxon>Oiketicinae</taxon>
        <taxon>Eumeta</taxon>
    </lineage>
</organism>
<dbReference type="EMBL" id="BGZK01000535">
    <property type="protein sequence ID" value="GBP49007.1"/>
    <property type="molecule type" value="Genomic_DNA"/>
</dbReference>
<dbReference type="Proteomes" id="UP000299102">
    <property type="component" value="Unassembled WGS sequence"/>
</dbReference>
<comment type="caution">
    <text evidence="1">The sequence shown here is derived from an EMBL/GenBank/DDBJ whole genome shotgun (WGS) entry which is preliminary data.</text>
</comment>
<evidence type="ECO:0000313" key="2">
    <source>
        <dbReference type="Proteomes" id="UP000299102"/>
    </source>
</evidence>
<proteinExistence type="predicted"/>
<evidence type="ECO:0000313" key="1">
    <source>
        <dbReference type="EMBL" id="GBP49007.1"/>
    </source>
</evidence>
<accession>A0A4C1WFU0</accession>
<gene>
    <name evidence="1" type="ORF">EVAR_35629_1</name>
</gene>
<keyword evidence="2" id="KW-1185">Reference proteome</keyword>
<reference evidence="1 2" key="1">
    <citation type="journal article" date="2019" name="Commun. Biol.">
        <title>The bagworm genome reveals a unique fibroin gene that provides high tensile strength.</title>
        <authorList>
            <person name="Kono N."/>
            <person name="Nakamura H."/>
            <person name="Ohtoshi R."/>
            <person name="Tomita M."/>
            <person name="Numata K."/>
            <person name="Arakawa K."/>
        </authorList>
    </citation>
    <scope>NUCLEOTIDE SEQUENCE [LARGE SCALE GENOMIC DNA]</scope>
</reference>
<dbReference type="AlphaFoldDB" id="A0A4C1WFU0"/>
<protein>
    <submittedName>
        <fullName evidence="1">Uncharacterized protein</fullName>
    </submittedName>
</protein>
<name>A0A4C1WFU0_EUMVA</name>